<dbReference type="Proteomes" id="UP000078544">
    <property type="component" value="Unassembled WGS sequence"/>
</dbReference>
<accession>A0A168B3S9</accession>
<feature type="domain" description="AA1-like" evidence="6">
    <location>
        <begin position="44"/>
        <end position="133"/>
    </location>
</feature>
<name>A0A168B3S9_9HYPO</name>
<organism evidence="7 8">
    <name type="scientific">Moelleriella libera RCEF 2490</name>
    <dbReference type="NCBI Taxonomy" id="1081109"/>
    <lineage>
        <taxon>Eukaryota</taxon>
        <taxon>Fungi</taxon>
        <taxon>Dikarya</taxon>
        <taxon>Ascomycota</taxon>
        <taxon>Pezizomycotina</taxon>
        <taxon>Sordariomycetes</taxon>
        <taxon>Hypocreomycetidae</taxon>
        <taxon>Hypocreales</taxon>
        <taxon>Clavicipitaceae</taxon>
        <taxon>Moelleriella</taxon>
    </lineage>
</organism>
<evidence type="ECO:0000256" key="4">
    <source>
        <dbReference type="ARBA" id="ARBA00023157"/>
    </source>
</evidence>
<dbReference type="STRING" id="1081109.A0A168B3S9"/>
<sequence>MKFGLILLASLPAIFAENAALVPRAELVAEAEQSGCAIPSDFHIKQFETKWDRNGTSIASLKFTYVNSATDSSTSCRFWKHSRPEKRAGGAAHYACTNKEAAFSWQADEKKLTIIQQACPNEKGQFKYEAAGSVFIPRALIARGYKTNSSSSSYQGSFDTFTSSFQPVERRVEHARVVRKRGVAWSYDIYN</sequence>
<dbReference type="Pfam" id="PF16541">
    <property type="entry name" value="AltA1"/>
    <property type="match status" value="1"/>
</dbReference>
<evidence type="ECO:0000256" key="1">
    <source>
        <dbReference type="ARBA" id="ARBA00004613"/>
    </source>
</evidence>
<comment type="subcellular location">
    <subcellularLocation>
        <location evidence="1">Secreted</location>
    </subcellularLocation>
</comment>
<evidence type="ECO:0000313" key="8">
    <source>
        <dbReference type="Proteomes" id="UP000078544"/>
    </source>
</evidence>
<dbReference type="EMBL" id="AZGY01000010">
    <property type="protein sequence ID" value="KZZ94751.1"/>
    <property type="molecule type" value="Genomic_DNA"/>
</dbReference>
<keyword evidence="3 5" id="KW-0732">Signal</keyword>
<keyword evidence="8" id="KW-1185">Reference proteome</keyword>
<evidence type="ECO:0000256" key="3">
    <source>
        <dbReference type="ARBA" id="ARBA00022729"/>
    </source>
</evidence>
<reference evidence="7 8" key="1">
    <citation type="journal article" date="2016" name="Genome Biol. Evol.">
        <title>Divergent and convergent evolution of fungal pathogenicity.</title>
        <authorList>
            <person name="Shang Y."/>
            <person name="Xiao G."/>
            <person name="Zheng P."/>
            <person name="Cen K."/>
            <person name="Zhan S."/>
            <person name="Wang C."/>
        </authorList>
    </citation>
    <scope>NUCLEOTIDE SEQUENCE [LARGE SCALE GENOMIC DNA]</scope>
    <source>
        <strain evidence="7 8">RCEF 2490</strain>
    </source>
</reference>
<dbReference type="AlphaFoldDB" id="A0A168B3S9"/>
<feature type="chain" id="PRO_5007895526" description="AA1-like domain-containing protein" evidence="5">
    <location>
        <begin position="17"/>
        <end position="191"/>
    </location>
</feature>
<evidence type="ECO:0000313" key="7">
    <source>
        <dbReference type="EMBL" id="KZZ94751.1"/>
    </source>
</evidence>
<protein>
    <recommendedName>
        <fullName evidence="6">AA1-like domain-containing protein</fullName>
    </recommendedName>
</protein>
<evidence type="ECO:0000259" key="6">
    <source>
        <dbReference type="Pfam" id="PF16541"/>
    </source>
</evidence>
<dbReference type="InterPro" id="IPR032382">
    <property type="entry name" value="AltA1"/>
</dbReference>
<gene>
    <name evidence="7" type="ORF">AAL_04862</name>
</gene>
<proteinExistence type="predicted"/>
<evidence type="ECO:0000256" key="2">
    <source>
        <dbReference type="ARBA" id="ARBA00022525"/>
    </source>
</evidence>
<comment type="caution">
    <text evidence="7">The sequence shown here is derived from an EMBL/GenBank/DDBJ whole genome shotgun (WGS) entry which is preliminary data.</text>
</comment>
<dbReference type="OrthoDB" id="5239982at2759"/>
<dbReference type="GO" id="GO:0005576">
    <property type="term" value="C:extracellular region"/>
    <property type="evidence" value="ECO:0007669"/>
    <property type="project" value="UniProtKB-SubCell"/>
</dbReference>
<evidence type="ECO:0000256" key="5">
    <source>
        <dbReference type="SAM" id="SignalP"/>
    </source>
</evidence>
<keyword evidence="2" id="KW-0964">Secreted</keyword>
<keyword evidence="4" id="KW-1015">Disulfide bond</keyword>
<feature type="signal peptide" evidence="5">
    <location>
        <begin position="1"/>
        <end position="16"/>
    </location>
</feature>